<dbReference type="Gene3D" id="3.20.20.450">
    <property type="entry name" value="EAL domain"/>
    <property type="match status" value="1"/>
</dbReference>
<evidence type="ECO:0000259" key="3">
    <source>
        <dbReference type="PROSITE" id="PS50887"/>
    </source>
</evidence>
<evidence type="ECO:0000256" key="1">
    <source>
        <dbReference type="SAM" id="Phobius"/>
    </source>
</evidence>
<evidence type="ECO:0000313" key="5">
    <source>
        <dbReference type="Proteomes" id="UP000748752"/>
    </source>
</evidence>
<dbReference type="InterPro" id="IPR050706">
    <property type="entry name" value="Cyclic-di-GMP_PDE-like"/>
</dbReference>
<dbReference type="InterPro" id="IPR000160">
    <property type="entry name" value="GGDEF_dom"/>
</dbReference>
<keyword evidence="1" id="KW-0472">Membrane</keyword>
<proteinExistence type="predicted"/>
<feature type="transmembrane region" description="Helical" evidence="1">
    <location>
        <begin position="100"/>
        <end position="119"/>
    </location>
</feature>
<dbReference type="RefSeq" id="WP_200240075.1">
    <property type="nucleotide sequence ID" value="NZ_NRRV01000049.1"/>
</dbReference>
<dbReference type="CDD" id="cd01949">
    <property type="entry name" value="GGDEF"/>
    <property type="match status" value="1"/>
</dbReference>
<evidence type="ECO:0000313" key="4">
    <source>
        <dbReference type="EMBL" id="MBK1632480.1"/>
    </source>
</evidence>
<evidence type="ECO:0008006" key="6">
    <source>
        <dbReference type="Google" id="ProtNLM"/>
    </source>
</evidence>
<dbReference type="InterPro" id="IPR001633">
    <property type="entry name" value="EAL_dom"/>
</dbReference>
<dbReference type="PROSITE" id="PS50883">
    <property type="entry name" value="EAL"/>
    <property type="match status" value="1"/>
</dbReference>
<protein>
    <recommendedName>
        <fullName evidence="6">EAL domain-containing protein</fullName>
    </recommendedName>
</protein>
<dbReference type="PANTHER" id="PTHR33121">
    <property type="entry name" value="CYCLIC DI-GMP PHOSPHODIESTERASE PDEF"/>
    <property type="match status" value="1"/>
</dbReference>
<feature type="transmembrane region" description="Helical" evidence="1">
    <location>
        <begin position="59"/>
        <end position="79"/>
    </location>
</feature>
<dbReference type="SMART" id="SM00267">
    <property type="entry name" value="GGDEF"/>
    <property type="match status" value="1"/>
</dbReference>
<evidence type="ECO:0000259" key="2">
    <source>
        <dbReference type="PROSITE" id="PS50883"/>
    </source>
</evidence>
<gene>
    <name evidence="4" type="ORF">CKO31_17380</name>
</gene>
<keyword evidence="5" id="KW-1185">Reference proteome</keyword>
<dbReference type="Proteomes" id="UP000748752">
    <property type="component" value="Unassembled WGS sequence"/>
</dbReference>
<sequence length="661" mass="72173">MVALESAAADATAHTAAADTRTIDAQLAGLFISAVPLALLAVVINAAVLGWLLKGSAPTPVLTLWLSAVASLSVIRYLDYRRARAHRGDAAALLRHLPRIQAEVLLSGGLWGAASILLFPADNVAHQAVLTVMLAGLAAGSVNTFSVCLRISWVLLALMLVPLLVRMALQQTEAGYAIALLTLLYLGLMLNIAQRHHRTVVNSLRVRHARERAEATVVQQAYYDPLTTLPNRRLLCDRLQLDLARHAQQGQVGGLLYLDIDRFALINNSFGHEAGNDLIQALARRINDLLGGVYTIARIEGDRFVIVLTELGDTTPAAANRARQRAENLRRVLAMPLEVEGRDIQLTVSIGIALFPGDGDTPDDLLRAAESALTQAKGAGRDCTRFYLPQMQAAAKARMDLEGALRRALRGGDLTLFYQPQCDRQGRIVTVEALIRWPRSDGAEMVASPGVFVPLAEDSGMIHELGEWVLYQALRDMRSLDRETDALHPQRVALNVSPAQFRQADFAGALAGRLLAEHLDPHRLELELTEHVLVADFRDTAKKMTRLRELGVHFSVDDFGTGYSSLSYLKRLPLDALKIDRSFVRDVATDASDATIVETIIDMAHRLGLRVVAEGVDKPAVQAFLEARGCDRYQGFLLYRPMPLATLVKVLLQQASAADTG</sequence>
<dbReference type="SUPFAM" id="SSF55073">
    <property type="entry name" value="Nucleotide cyclase"/>
    <property type="match status" value="1"/>
</dbReference>
<accession>A0ABS1CKM8</accession>
<comment type="caution">
    <text evidence="4">The sequence shown here is derived from an EMBL/GenBank/DDBJ whole genome shotgun (WGS) entry which is preliminary data.</text>
</comment>
<dbReference type="SUPFAM" id="SSF141868">
    <property type="entry name" value="EAL domain-like"/>
    <property type="match status" value="1"/>
</dbReference>
<dbReference type="InterPro" id="IPR043128">
    <property type="entry name" value="Rev_trsase/Diguanyl_cyclase"/>
</dbReference>
<feature type="transmembrane region" description="Helical" evidence="1">
    <location>
        <begin position="125"/>
        <end position="144"/>
    </location>
</feature>
<feature type="transmembrane region" description="Helical" evidence="1">
    <location>
        <begin position="30"/>
        <end position="53"/>
    </location>
</feature>
<dbReference type="Pfam" id="PF00990">
    <property type="entry name" value="GGDEF"/>
    <property type="match status" value="1"/>
</dbReference>
<keyword evidence="1" id="KW-0812">Transmembrane</keyword>
<feature type="domain" description="GGDEF" evidence="3">
    <location>
        <begin position="251"/>
        <end position="389"/>
    </location>
</feature>
<dbReference type="InterPro" id="IPR029787">
    <property type="entry name" value="Nucleotide_cyclase"/>
</dbReference>
<dbReference type="PANTHER" id="PTHR33121:SF70">
    <property type="entry name" value="SIGNALING PROTEIN YKOW"/>
    <property type="match status" value="1"/>
</dbReference>
<dbReference type="Gene3D" id="3.30.70.270">
    <property type="match status" value="1"/>
</dbReference>
<keyword evidence="1" id="KW-1133">Transmembrane helix</keyword>
<dbReference type="EMBL" id="NRRV01000049">
    <property type="protein sequence ID" value="MBK1632480.1"/>
    <property type="molecule type" value="Genomic_DNA"/>
</dbReference>
<dbReference type="InterPro" id="IPR035919">
    <property type="entry name" value="EAL_sf"/>
</dbReference>
<dbReference type="PROSITE" id="PS50887">
    <property type="entry name" value="GGDEF"/>
    <property type="match status" value="1"/>
</dbReference>
<dbReference type="Pfam" id="PF00563">
    <property type="entry name" value="EAL"/>
    <property type="match status" value="1"/>
</dbReference>
<feature type="transmembrane region" description="Helical" evidence="1">
    <location>
        <begin position="175"/>
        <end position="193"/>
    </location>
</feature>
<organism evidence="4 5">
    <name type="scientific">Thiohalocapsa halophila</name>
    <dbReference type="NCBI Taxonomy" id="69359"/>
    <lineage>
        <taxon>Bacteria</taxon>
        <taxon>Pseudomonadati</taxon>
        <taxon>Pseudomonadota</taxon>
        <taxon>Gammaproteobacteria</taxon>
        <taxon>Chromatiales</taxon>
        <taxon>Chromatiaceae</taxon>
        <taxon>Thiohalocapsa</taxon>
    </lineage>
</organism>
<dbReference type="NCBIfam" id="TIGR00254">
    <property type="entry name" value="GGDEF"/>
    <property type="match status" value="1"/>
</dbReference>
<reference evidence="4 5" key="1">
    <citation type="journal article" date="2020" name="Microorganisms">
        <title>Osmotic Adaptation and Compatible Solute Biosynthesis of Phototrophic Bacteria as Revealed from Genome Analyses.</title>
        <authorList>
            <person name="Imhoff J.F."/>
            <person name="Rahn T."/>
            <person name="Kunzel S."/>
            <person name="Keller A."/>
            <person name="Neulinger S.C."/>
        </authorList>
    </citation>
    <scope>NUCLEOTIDE SEQUENCE [LARGE SCALE GENOMIC DNA]</scope>
    <source>
        <strain evidence="4 5">DSM 6210</strain>
    </source>
</reference>
<name>A0ABS1CKM8_9GAMM</name>
<feature type="domain" description="EAL" evidence="2">
    <location>
        <begin position="398"/>
        <end position="655"/>
    </location>
</feature>
<dbReference type="SMART" id="SM00052">
    <property type="entry name" value="EAL"/>
    <property type="match status" value="1"/>
</dbReference>
<dbReference type="CDD" id="cd01948">
    <property type="entry name" value="EAL"/>
    <property type="match status" value="1"/>
</dbReference>